<dbReference type="AlphaFoldDB" id="A0A6A4VLC4"/>
<dbReference type="PANTHER" id="PTHR10430:SF16">
    <property type="entry name" value="PEROXIREDOXIN-5, MITOCHONDRIAL"/>
    <property type="match status" value="1"/>
</dbReference>
<keyword evidence="6 9" id="KW-0676">Redox-active center</keyword>
<dbReference type="Proteomes" id="UP000440578">
    <property type="component" value="Unassembled WGS sequence"/>
</dbReference>
<evidence type="ECO:0000313" key="11">
    <source>
        <dbReference type="EMBL" id="KAF0292314.1"/>
    </source>
</evidence>
<sequence>MPVHPSVTARPSFLPTAVTMRAPCLRWSQWAGRRLALSLTPSPASACVGRAPSRSLATSTPLAMIKVGDKLPEATLFEDSPANSVKTSDLCKGKRVILIGVPGAFTPACSQTHLPGYIKEADTLKATGVDEIVCMAVNDPFVTAGWAKAQGAEGKVRILSDVKRELTSAMGMDFDLSDILGTVRCKRFSMVLQDGVVESLDVEPDGKGLSCSLADVLAKKLAKK</sequence>
<keyword evidence="4 9" id="KW-0049">Antioxidant</keyword>
<dbReference type="CDD" id="cd03013">
    <property type="entry name" value="PRX5_like"/>
    <property type="match status" value="1"/>
</dbReference>
<dbReference type="GO" id="GO:0008379">
    <property type="term" value="F:thioredoxin peroxidase activity"/>
    <property type="evidence" value="ECO:0007669"/>
    <property type="project" value="InterPro"/>
</dbReference>
<evidence type="ECO:0000256" key="1">
    <source>
        <dbReference type="ARBA" id="ARBA00003330"/>
    </source>
</evidence>
<dbReference type="EMBL" id="VIIS01001822">
    <property type="protein sequence ID" value="KAF0292314.1"/>
    <property type="molecule type" value="Genomic_DNA"/>
</dbReference>
<evidence type="ECO:0000256" key="3">
    <source>
        <dbReference type="ARBA" id="ARBA00022559"/>
    </source>
</evidence>
<evidence type="ECO:0000313" key="12">
    <source>
        <dbReference type="Proteomes" id="UP000440578"/>
    </source>
</evidence>
<proteinExistence type="inferred from homology"/>
<evidence type="ECO:0000256" key="4">
    <source>
        <dbReference type="ARBA" id="ARBA00022862"/>
    </source>
</evidence>
<dbReference type="GO" id="GO:0034599">
    <property type="term" value="P:cellular response to oxidative stress"/>
    <property type="evidence" value="ECO:0007669"/>
    <property type="project" value="InterPro"/>
</dbReference>
<comment type="catalytic activity">
    <reaction evidence="7 9">
        <text>a hydroperoxide + [thioredoxin]-dithiol = an alcohol + [thioredoxin]-disulfide + H2O</text>
        <dbReference type="Rhea" id="RHEA:62620"/>
        <dbReference type="Rhea" id="RHEA-COMP:10698"/>
        <dbReference type="Rhea" id="RHEA-COMP:10700"/>
        <dbReference type="ChEBI" id="CHEBI:15377"/>
        <dbReference type="ChEBI" id="CHEBI:29950"/>
        <dbReference type="ChEBI" id="CHEBI:30879"/>
        <dbReference type="ChEBI" id="CHEBI:35924"/>
        <dbReference type="ChEBI" id="CHEBI:50058"/>
        <dbReference type="EC" id="1.11.1.24"/>
    </reaction>
</comment>
<gene>
    <name evidence="11" type="primary">PRDX5_0</name>
    <name evidence="11" type="ORF">FJT64_009666</name>
</gene>
<dbReference type="InterPro" id="IPR013766">
    <property type="entry name" value="Thioredoxin_domain"/>
</dbReference>
<dbReference type="Pfam" id="PF08534">
    <property type="entry name" value="Redoxin"/>
    <property type="match status" value="1"/>
</dbReference>
<keyword evidence="5 9" id="KW-0560">Oxidoreductase</keyword>
<dbReference type="OrthoDB" id="1882547at2759"/>
<evidence type="ECO:0000256" key="7">
    <source>
        <dbReference type="ARBA" id="ARBA00049091"/>
    </source>
</evidence>
<protein>
    <recommendedName>
        <fullName evidence="9">Peroxiredoxin-5</fullName>
        <ecNumber evidence="9">1.11.1.24</ecNumber>
    </recommendedName>
</protein>
<feature type="active site" description="Cysteine sulfenic acid (-SOH) intermediate" evidence="8">
    <location>
        <position position="109"/>
    </location>
</feature>
<evidence type="ECO:0000256" key="6">
    <source>
        <dbReference type="ARBA" id="ARBA00023284"/>
    </source>
</evidence>
<dbReference type="GO" id="GO:0005777">
    <property type="term" value="C:peroxisome"/>
    <property type="evidence" value="ECO:0007669"/>
    <property type="project" value="TreeGrafter"/>
</dbReference>
<dbReference type="GO" id="GO:0045454">
    <property type="term" value="P:cell redox homeostasis"/>
    <property type="evidence" value="ECO:0007669"/>
    <property type="project" value="TreeGrafter"/>
</dbReference>
<comment type="function">
    <text evidence="1">Thiol-specific peroxidase that catalyzes the reduction of hydrogen peroxide and organic hydroperoxides to water and alcohols, respectively. Plays a role in cell protection against oxidative stress by detoxifying peroxides and as sensor of hydrogen peroxide-mediated signaling events.</text>
</comment>
<comment type="similarity">
    <text evidence="2 9">Belongs to the peroxiredoxin family. Prx5 subfamily.</text>
</comment>
<evidence type="ECO:0000256" key="9">
    <source>
        <dbReference type="RuleBase" id="RU366011"/>
    </source>
</evidence>
<accession>A0A6A4VLC4</accession>
<keyword evidence="12" id="KW-1185">Reference proteome</keyword>
<dbReference type="Gene3D" id="3.40.30.10">
    <property type="entry name" value="Glutaredoxin"/>
    <property type="match status" value="1"/>
</dbReference>
<dbReference type="SUPFAM" id="SSF52833">
    <property type="entry name" value="Thioredoxin-like"/>
    <property type="match status" value="1"/>
</dbReference>
<evidence type="ECO:0000256" key="8">
    <source>
        <dbReference type="PIRSR" id="PIRSR637944-1"/>
    </source>
</evidence>
<name>A0A6A4VLC4_AMPAM</name>
<dbReference type="FunFam" id="3.40.30.10:FF:000020">
    <property type="entry name" value="Peroxiredoxin"/>
    <property type="match status" value="1"/>
</dbReference>
<dbReference type="GO" id="GO:0005739">
    <property type="term" value="C:mitochondrion"/>
    <property type="evidence" value="ECO:0007669"/>
    <property type="project" value="TreeGrafter"/>
</dbReference>
<organism evidence="11 12">
    <name type="scientific">Amphibalanus amphitrite</name>
    <name type="common">Striped barnacle</name>
    <name type="synonym">Balanus amphitrite</name>
    <dbReference type="NCBI Taxonomy" id="1232801"/>
    <lineage>
        <taxon>Eukaryota</taxon>
        <taxon>Metazoa</taxon>
        <taxon>Ecdysozoa</taxon>
        <taxon>Arthropoda</taxon>
        <taxon>Crustacea</taxon>
        <taxon>Multicrustacea</taxon>
        <taxon>Cirripedia</taxon>
        <taxon>Thoracica</taxon>
        <taxon>Thoracicalcarea</taxon>
        <taxon>Balanomorpha</taxon>
        <taxon>Balanoidea</taxon>
        <taxon>Balanidae</taxon>
        <taxon>Amphibalaninae</taxon>
        <taxon>Amphibalanus</taxon>
    </lineage>
</organism>
<dbReference type="EC" id="1.11.1.24" evidence="9"/>
<dbReference type="GO" id="GO:0042744">
    <property type="term" value="P:hydrogen peroxide catabolic process"/>
    <property type="evidence" value="ECO:0007669"/>
    <property type="project" value="TreeGrafter"/>
</dbReference>
<comment type="caution">
    <text evidence="11">The sequence shown here is derived from an EMBL/GenBank/DDBJ whole genome shotgun (WGS) entry which is preliminary data.</text>
</comment>
<evidence type="ECO:0000256" key="5">
    <source>
        <dbReference type="ARBA" id="ARBA00023002"/>
    </source>
</evidence>
<feature type="domain" description="Thioredoxin" evidence="10">
    <location>
        <begin position="65"/>
        <end position="224"/>
    </location>
</feature>
<dbReference type="InterPro" id="IPR037944">
    <property type="entry name" value="PRX5-like"/>
</dbReference>
<dbReference type="PANTHER" id="PTHR10430">
    <property type="entry name" value="PEROXIREDOXIN"/>
    <property type="match status" value="1"/>
</dbReference>
<keyword evidence="3 9" id="KW-0575">Peroxidase</keyword>
<evidence type="ECO:0000256" key="2">
    <source>
        <dbReference type="ARBA" id="ARBA00010505"/>
    </source>
</evidence>
<dbReference type="InterPro" id="IPR013740">
    <property type="entry name" value="Redoxin"/>
</dbReference>
<reference evidence="11 12" key="1">
    <citation type="submission" date="2019-07" db="EMBL/GenBank/DDBJ databases">
        <title>Draft genome assembly of a fouling barnacle, Amphibalanus amphitrite (Darwin, 1854): The first reference genome for Thecostraca.</title>
        <authorList>
            <person name="Kim W."/>
        </authorList>
    </citation>
    <scope>NUCLEOTIDE SEQUENCE [LARGE SCALE GENOMIC DNA]</scope>
    <source>
        <strain evidence="11">SNU_AA5</strain>
        <tissue evidence="11">Soma without cirri and trophi</tissue>
    </source>
</reference>
<dbReference type="InterPro" id="IPR036249">
    <property type="entry name" value="Thioredoxin-like_sf"/>
</dbReference>
<dbReference type="PROSITE" id="PS51352">
    <property type="entry name" value="THIOREDOXIN_2"/>
    <property type="match status" value="1"/>
</dbReference>
<evidence type="ECO:0000259" key="10">
    <source>
        <dbReference type="PROSITE" id="PS51352"/>
    </source>
</evidence>